<dbReference type="OrthoDB" id="9805307at2"/>
<evidence type="ECO:0000256" key="1">
    <source>
        <dbReference type="ARBA" id="ARBA00022723"/>
    </source>
</evidence>
<dbReference type="SUPFAM" id="SSF56529">
    <property type="entry name" value="FAH"/>
    <property type="match status" value="1"/>
</dbReference>
<organism evidence="4 5">
    <name type="scientific">Actinomadura rayongensis</name>
    <dbReference type="NCBI Taxonomy" id="1429076"/>
    <lineage>
        <taxon>Bacteria</taxon>
        <taxon>Bacillati</taxon>
        <taxon>Actinomycetota</taxon>
        <taxon>Actinomycetes</taxon>
        <taxon>Streptosporangiales</taxon>
        <taxon>Thermomonosporaceae</taxon>
        <taxon>Actinomadura</taxon>
    </lineage>
</organism>
<dbReference type="AlphaFoldDB" id="A0A6I4WKC9"/>
<gene>
    <name evidence="4" type="ORF">GQ466_25685</name>
</gene>
<keyword evidence="5" id="KW-1185">Reference proteome</keyword>
<dbReference type="GO" id="GO:0016787">
    <property type="term" value="F:hydrolase activity"/>
    <property type="evidence" value="ECO:0007669"/>
    <property type="project" value="UniProtKB-KW"/>
</dbReference>
<keyword evidence="4" id="KW-0378">Hydrolase</keyword>
<evidence type="ECO:0000313" key="4">
    <source>
        <dbReference type="EMBL" id="MXQ67414.1"/>
    </source>
</evidence>
<evidence type="ECO:0000259" key="3">
    <source>
        <dbReference type="Pfam" id="PF01557"/>
    </source>
</evidence>
<feature type="domain" description="Fumarylacetoacetase-like C-terminal" evidence="3">
    <location>
        <begin position="61"/>
        <end position="249"/>
    </location>
</feature>
<dbReference type="EMBL" id="WUTW01000007">
    <property type="protein sequence ID" value="MXQ67414.1"/>
    <property type="molecule type" value="Genomic_DNA"/>
</dbReference>
<evidence type="ECO:0000313" key="5">
    <source>
        <dbReference type="Proteomes" id="UP000431901"/>
    </source>
</evidence>
<dbReference type="Pfam" id="PF01557">
    <property type="entry name" value="FAA_hydrolase"/>
    <property type="match status" value="1"/>
</dbReference>
<dbReference type="Proteomes" id="UP000431901">
    <property type="component" value="Unassembled WGS sequence"/>
</dbReference>
<dbReference type="InterPro" id="IPR011234">
    <property type="entry name" value="Fumarylacetoacetase-like_C"/>
</dbReference>
<name>A0A6I4WKC9_9ACTN</name>
<dbReference type="PANTHER" id="PTHR11820">
    <property type="entry name" value="ACYLPYRUVASE"/>
    <property type="match status" value="1"/>
</dbReference>
<comment type="caution">
    <text evidence="4">The sequence shown here is derived from an EMBL/GenBank/DDBJ whole genome shotgun (WGS) entry which is preliminary data.</text>
</comment>
<reference evidence="4 5" key="1">
    <citation type="submission" date="2019-12" db="EMBL/GenBank/DDBJ databases">
        <title>Nocardia macrotermitis sp. nov. and Nocardia aurantia sp. nov., isolated from the gut of the fungus growing-termite Macrotermes natalensis.</title>
        <authorList>
            <person name="Christine B."/>
            <person name="Rene B."/>
        </authorList>
    </citation>
    <scope>NUCLEOTIDE SEQUENCE [LARGE SCALE GENOMIC DNA]</scope>
    <source>
        <strain evidence="4 5">DSM 102126</strain>
    </source>
</reference>
<proteinExistence type="predicted"/>
<dbReference type="Gene3D" id="3.90.850.10">
    <property type="entry name" value="Fumarylacetoacetase-like, C-terminal domain"/>
    <property type="match status" value="1"/>
</dbReference>
<protein>
    <submittedName>
        <fullName evidence="4">FAA hydrolase family protein</fullName>
    </submittedName>
</protein>
<dbReference type="GO" id="GO:0046872">
    <property type="term" value="F:metal ion binding"/>
    <property type="evidence" value="ECO:0007669"/>
    <property type="project" value="UniProtKB-KW"/>
</dbReference>
<feature type="region of interest" description="Disordered" evidence="2">
    <location>
        <begin position="264"/>
        <end position="285"/>
    </location>
</feature>
<keyword evidence="1" id="KW-0479">Metal-binding</keyword>
<sequence>MRLVTYDDGRAGVLRGDRVVDLGGRTMLDVITGGIPGGVPEAAGTPLDRVRLRAPVLDPSKIIAAPVNYRDHQAEMSVDSQVGVLGFFLKAPSSILDPGGTVQLPYHDRRFDQEGELALVIGRTARRVGEDTALDHVFGYTGLLDITMRGGEDRSTRKSFETFTPMGPVLVTADEFGDPADVDLRCWVNGDLRQDANTRDLIWSAARLVSYASWVTTLHPGDIITTGTPAGVGPLAAGDAIRLRLSGLGPDLAVAVRADAAVASHTAGRDRGPVPPPPPVPGAAR</sequence>
<feature type="compositionally biased region" description="Pro residues" evidence="2">
    <location>
        <begin position="273"/>
        <end position="285"/>
    </location>
</feature>
<dbReference type="RefSeq" id="WP_161105602.1">
    <property type="nucleotide sequence ID" value="NZ_JBHLYI010000008.1"/>
</dbReference>
<evidence type="ECO:0000256" key="2">
    <source>
        <dbReference type="SAM" id="MobiDB-lite"/>
    </source>
</evidence>
<accession>A0A6I4WKC9</accession>
<dbReference type="InterPro" id="IPR036663">
    <property type="entry name" value="Fumarylacetoacetase_C_sf"/>
</dbReference>